<evidence type="ECO:0000313" key="2">
    <source>
        <dbReference type="EMBL" id="CEF60062.1"/>
    </source>
</evidence>
<name>A0A090MPL7_STRRB</name>
<dbReference type="RefSeq" id="XP_024499272.1">
    <property type="nucleotide sequence ID" value="XM_024653085.1"/>
</dbReference>
<evidence type="ECO:0000313" key="4">
    <source>
        <dbReference type="WBParaSite" id="SRAE_X000180200.1"/>
    </source>
</evidence>
<gene>
    <name evidence="2 4 5" type="ORF">SRAE_X000180200</name>
</gene>
<dbReference type="AlphaFoldDB" id="A0A090MPL7"/>
<protein>
    <submittedName>
        <fullName evidence="2 4">Uncharacterized protein</fullName>
    </submittedName>
</protein>
<evidence type="ECO:0000313" key="3">
    <source>
        <dbReference type="Proteomes" id="UP000035682"/>
    </source>
</evidence>
<reference evidence="2" key="2">
    <citation type="submission" date="2014-09" db="EMBL/GenBank/DDBJ databases">
        <authorList>
            <person name="Aslett A.Martin."/>
        </authorList>
    </citation>
    <scope>NUCLEOTIDE SEQUENCE</scope>
    <source>
        <strain evidence="2">ED321 Heterogonic</strain>
    </source>
</reference>
<accession>A0A090MPL7</accession>
<evidence type="ECO:0000256" key="1">
    <source>
        <dbReference type="SAM" id="Coils"/>
    </source>
</evidence>
<dbReference type="EMBL" id="LN609396">
    <property type="protein sequence ID" value="CEF60062.1"/>
    <property type="molecule type" value="Genomic_DNA"/>
</dbReference>
<dbReference type="CTD" id="36384873"/>
<feature type="coiled-coil region" evidence="1">
    <location>
        <begin position="3"/>
        <end position="37"/>
    </location>
</feature>
<proteinExistence type="predicted"/>
<dbReference type="WormBase" id="SRAE_X000180200">
    <property type="protein sequence ID" value="SRP11921"/>
    <property type="gene ID" value="WBGene00267379"/>
</dbReference>
<dbReference type="WBParaSite" id="SRAE_X000180200.1">
    <property type="protein sequence ID" value="SRAE_X000180200.1"/>
    <property type="gene ID" value="WBGene00267379"/>
</dbReference>
<dbReference type="Proteomes" id="UP000035682">
    <property type="component" value="Unplaced"/>
</dbReference>
<dbReference type="GeneID" id="36384873"/>
<sequence>MSIDQLTGRITKLERNIDKVNQSISMMEQTIETINQNIYNLTQMMLDIKTINCRNMTFNKIPSYFVADISNISTGIKGSFHRRVLRSIYNKFFDTKEAVNNLKKIINEYKPKVFNPMKAVPEDKKEQIRKLFTDFQIKIKVSDQKTVVLTLTRCQKVFPIITYRIYDYCQLRVVKDFHLERFGLRLSYYPNIIFLPTAASLVPIGIKYTTLSNAI</sequence>
<reference evidence="4" key="3">
    <citation type="submission" date="2020-12" db="UniProtKB">
        <authorList>
            <consortium name="WormBaseParasite"/>
        </authorList>
    </citation>
    <scope>IDENTIFICATION</scope>
</reference>
<reference evidence="3" key="1">
    <citation type="submission" date="2014-09" db="EMBL/GenBank/DDBJ databases">
        <authorList>
            <person name="Martin A.A."/>
        </authorList>
    </citation>
    <scope>NUCLEOTIDE SEQUENCE</scope>
    <source>
        <strain evidence="3">ED321</strain>
    </source>
</reference>
<keyword evidence="3" id="KW-1185">Reference proteome</keyword>
<dbReference type="Gene3D" id="1.20.5.340">
    <property type="match status" value="1"/>
</dbReference>
<evidence type="ECO:0000313" key="5">
    <source>
        <dbReference type="WormBase" id="SRAE_X000180200"/>
    </source>
</evidence>
<organism evidence="2">
    <name type="scientific">Strongyloides ratti</name>
    <name type="common">Parasitic roundworm</name>
    <dbReference type="NCBI Taxonomy" id="34506"/>
    <lineage>
        <taxon>Eukaryota</taxon>
        <taxon>Metazoa</taxon>
        <taxon>Ecdysozoa</taxon>
        <taxon>Nematoda</taxon>
        <taxon>Chromadorea</taxon>
        <taxon>Rhabditida</taxon>
        <taxon>Tylenchina</taxon>
        <taxon>Panagrolaimomorpha</taxon>
        <taxon>Strongyloidoidea</taxon>
        <taxon>Strongyloididae</taxon>
        <taxon>Strongyloides</taxon>
    </lineage>
</organism>
<keyword evidence="1" id="KW-0175">Coiled coil</keyword>